<dbReference type="InterPro" id="IPR017703">
    <property type="entry name" value="YgfZ/GCV_T_CS"/>
</dbReference>
<comment type="subcellular location">
    <subcellularLocation>
        <location evidence="1">Mitochondrion</location>
    </subcellularLocation>
</comment>
<reference evidence="4 5" key="1">
    <citation type="submission" date="2018-11" db="EMBL/GenBank/DDBJ databases">
        <authorList>
            <consortium name="Pathogen Informatics"/>
        </authorList>
    </citation>
    <scope>NUCLEOTIDE SEQUENCE [LARGE SCALE GENOMIC DNA]</scope>
</reference>
<dbReference type="PANTHER" id="PTHR22602:SF0">
    <property type="entry name" value="TRANSFERASE CAF17, MITOCHONDRIAL-RELATED"/>
    <property type="match status" value="1"/>
</dbReference>
<dbReference type="InterPro" id="IPR027266">
    <property type="entry name" value="TrmE/GcvT-like"/>
</dbReference>
<evidence type="ECO:0000256" key="3">
    <source>
        <dbReference type="ARBA" id="ARBA00023128"/>
    </source>
</evidence>
<dbReference type="GO" id="GO:0016226">
    <property type="term" value="P:iron-sulfur cluster assembly"/>
    <property type="evidence" value="ECO:0007669"/>
    <property type="project" value="TreeGrafter"/>
</dbReference>
<organism evidence="4 5">
    <name type="scientific">Dibothriocephalus latus</name>
    <name type="common">Fish tapeworm</name>
    <name type="synonym">Diphyllobothrium latum</name>
    <dbReference type="NCBI Taxonomy" id="60516"/>
    <lineage>
        <taxon>Eukaryota</taxon>
        <taxon>Metazoa</taxon>
        <taxon>Spiralia</taxon>
        <taxon>Lophotrochozoa</taxon>
        <taxon>Platyhelminthes</taxon>
        <taxon>Cestoda</taxon>
        <taxon>Eucestoda</taxon>
        <taxon>Diphyllobothriidea</taxon>
        <taxon>Diphyllobothriidae</taxon>
        <taxon>Dibothriocephalus</taxon>
    </lineage>
</organism>
<evidence type="ECO:0000313" key="4">
    <source>
        <dbReference type="EMBL" id="VDN14804.1"/>
    </source>
</evidence>
<evidence type="ECO:0000256" key="1">
    <source>
        <dbReference type="ARBA" id="ARBA00004173"/>
    </source>
</evidence>
<dbReference type="OrthoDB" id="6266309at2759"/>
<dbReference type="InterPro" id="IPR045179">
    <property type="entry name" value="YgfZ/GcvT"/>
</dbReference>
<dbReference type="AlphaFoldDB" id="A0A3P7LDC9"/>
<dbReference type="NCBIfam" id="TIGR03317">
    <property type="entry name" value="ygfZ_signature"/>
    <property type="match status" value="1"/>
</dbReference>
<gene>
    <name evidence="4" type="ORF">DILT_LOCUS10635</name>
</gene>
<protein>
    <recommendedName>
        <fullName evidence="6">Aminomethyltransferase folate-binding domain-containing protein</fullName>
    </recommendedName>
</protein>
<dbReference type="SUPFAM" id="SSF103025">
    <property type="entry name" value="Folate-binding domain"/>
    <property type="match status" value="1"/>
</dbReference>
<name>A0A3P7LDC9_DIBLA</name>
<dbReference type="EMBL" id="UYRU01060441">
    <property type="protein sequence ID" value="VDN14804.1"/>
    <property type="molecule type" value="Genomic_DNA"/>
</dbReference>
<dbReference type="GO" id="GO:0005759">
    <property type="term" value="C:mitochondrial matrix"/>
    <property type="evidence" value="ECO:0007669"/>
    <property type="project" value="TreeGrafter"/>
</dbReference>
<keyword evidence="3" id="KW-0496">Mitochondrion</keyword>
<keyword evidence="5" id="KW-1185">Reference proteome</keyword>
<accession>A0A3P7LDC9</accession>
<evidence type="ECO:0000313" key="5">
    <source>
        <dbReference type="Proteomes" id="UP000281553"/>
    </source>
</evidence>
<sequence>MLGSRLHGQSLAVRRGDTSSQVAAHTYETGHEFNFAAARIIAHAVNKTNRKLIEAWSTDGNSIFHPSSLDTTDLYTSTRYGLGLPEGPLELKSGDGLPLETNADFLGAVSFTKGCYVGQELTTRTHFTGVIRRRLLPIVVASPVDAGQQPALDSHDKQFGIALFRLAETADAIKSGDILWSRLTTAEPLADDVAEVEHLEEG</sequence>
<dbReference type="Gene3D" id="3.30.1360.120">
    <property type="entry name" value="Probable tRNA modification gtpase trme, domain 1"/>
    <property type="match status" value="1"/>
</dbReference>
<dbReference type="PANTHER" id="PTHR22602">
    <property type="entry name" value="TRANSFERASE CAF17, MITOCHONDRIAL-RELATED"/>
    <property type="match status" value="1"/>
</dbReference>
<evidence type="ECO:0008006" key="6">
    <source>
        <dbReference type="Google" id="ProtNLM"/>
    </source>
</evidence>
<feature type="non-terminal residue" evidence="4">
    <location>
        <position position="202"/>
    </location>
</feature>
<proteinExistence type="predicted"/>
<keyword evidence="2" id="KW-0809">Transit peptide</keyword>
<evidence type="ECO:0000256" key="2">
    <source>
        <dbReference type="ARBA" id="ARBA00022946"/>
    </source>
</evidence>
<dbReference type="Proteomes" id="UP000281553">
    <property type="component" value="Unassembled WGS sequence"/>
</dbReference>